<dbReference type="EMBL" id="JAUJEB010000004">
    <property type="protein sequence ID" value="MDN5214017.1"/>
    <property type="molecule type" value="Genomic_DNA"/>
</dbReference>
<evidence type="ECO:0000313" key="3">
    <source>
        <dbReference type="EMBL" id="MDN5214017.1"/>
    </source>
</evidence>
<dbReference type="Pfam" id="PF13473">
    <property type="entry name" value="Cupredoxin_1"/>
    <property type="match status" value="1"/>
</dbReference>
<protein>
    <submittedName>
        <fullName evidence="3">Cupredoxin domain-containing protein</fullName>
    </submittedName>
</protein>
<dbReference type="InterPro" id="IPR028096">
    <property type="entry name" value="EfeO_Cupredoxin"/>
</dbReference>
<dbReference type="SUPFAM" id="SSF49503">
    <property type="entry name" value="Cupredoxins"/>
    <property type="match status" value="1"/>
</dbReference>
<reference evidence="3" key="1">
    <citation type="submission" date="2023-06" db="EMBL/GenBank/DDBJ databases">
        <title>Genomic of Agaribacillus aureum.</title>
        <authorList>
            <person name="Wang G."/>
        </authorList>
    </citation>
    <scope>NUCLEOTIDE SEQUENCE</scope>
    <source>
        <strain evidence="3">BMA12</strain>
    </source>
</reference>
<evidence type="ECO:0000259" key="2">
    <source>
        <dbReference type="Pfam" id="PF13473"/>
    </source>
</evidence>
<feature type="chain" id="PRO_5046902990" evidence="1">
    <location>
        <begin position="22"/>
        <end position="123"/>
    </location>
</feature>
<keyword evidence="1" id="KW-0732">Signal</keyword>
<dbReference type="InterPro" id="IPR008972">
    <property type="entry name" value="Cupredoxin"/>
</dbReference>
<dbReference type="RefSeq" id="WP_346759354.1">
    <property type="nucleotide sequence ID" value="NZ_JAUJEB010000004.1"/>
</dbReference>
<evidence type="ECO:0000313" key="4">
    <source>
        <dbReference type="Proteomes" id="UP001172083"/>
    </source>
</evidence>
<evidence type="ECO:0000256" key="1">
    <source>
        <dbReference type="SAM" id="SignalP"/>
    </source>
</evidence>
<feature type="domain" description="EfeO-type cupredoxin-like" evidence="2">
    <location>
        <begin position="9"/>
        <end position="122"/>
    </location>
</feature>
<accession>A0ABT8L8D2</accession>
<feature type="signal peptide" evidence="1">
    <location>
        <begin position="1"/>
        <end position="21"/>
    </location>
</feature>
<sequence length="123" mass="13599">MQKIKILGVVAALMISFATLAQDKVETVKLEQTTGEFTTKTLKVKPGTYVFEVSNSNVDHEVGFVLAPKKANIEAKDHIQKAYLSKTINTGETASSQEVTLEKGEYVYFCPLNPTPQYTLIVE</sequence>
<gene>
    <name evidence="3" type="ORF">QQ020_18215</name>
</gene>
<comment type="caution">
    <text evidence="3">The sequence shown here is derived from an EMBL/GenBank/DDBJ whole genome shotgun (WGS) entry which is preliminary data.</text>
</comment>
<organism evidence="3 4">
    <name type="scientific">Agaribacillus aureus</name>
    <dbReference type="NCBI Taxonomy" id="3051825"/>
    <lineage>
        <taxon>Bacteria</taxon>
        <taxon>Pseudomonadati</taxon>
        <taxon>Bacteroidota</taxon>
        <taxon>Cytophagia</taxon>
        <taxon>Cytophagales</taxon>
        <taxon>Splendidivirgaceae</taxon>
        <taxon>Agaribacillus</taxon>
    </lineage>
</organism>
<keyword evidence="4" id="KW-1185">Reference proteome</keyword>
<name>A0ABT8L8D2_9BACT</name>
<dbReference type="Gene3D" id="2.60.40.420">
    <property type="entry name" value="Cupredoxins - blue copper proteins"/>
    <property type="match status" value="1"/>
</dbReference>
<proteinExistence type="predicted"/>
<dbReference type="Proteomes" id="UP001172083">
    <property type="component" value="Unassembled WGS sequence"/>
</dbReference>